<keyword evidence="3" id="KW-1185">Reference proteome</keyword>
<dbReference type="AlphaFoldDB" id="A0A392W041"/>
<protein>
    <submittedName>
        <fullName evidence="2">Uncharacterized protein</fullName>
    </submittedName>
</protein>
<feature type="compositionally biased region" description="Basic and acidic residues" evidence="1">
    <location>
        <begin position="1"/>
        <end position="10"/>
    </location>
</feature>
<reference evidence="2 3" key="1">
    <citation type="journal article" date="2018" name="Front. Plant Sci.">
        <title>Red Clover (Trifolium pratense) and Zigzag Clover (T. medium) - A Picture of Genomic Similarities and Differences.</title>
        <authorList>
            <person name="Dluhosova J."/>
            <person name="Istvanek J."/>
            <person name="Nedelnik J."/>
            <person name="Repkova J."/>
        </authorList>
    </citation>
    <scope>NUCLEOTIDE SEQUENCE [LARGE SCALE GENOMIC DNA]</scope>
    <source>
        <strain evidence="3">cv. 10/8</strain>
        <tissue evidence="2">Leaf</tissue>
    </source>
</reference>
<evidence type="ECO:0000256" key="1">
    <source>
        <dbReference type="SAM" id="MobiDB-lite"/>
    </source>
</evidence>
<evidence type="ECO:0000313" key="3">
    <source>
        <dbReference type="Proteomes" id="UP000265520"/>
    </source>
</evidence>
<feature type="non-terminal residue" evidence="2">
    <location>
        <position position="1"/>
    </location>
</feature>
<comment type="caution">
    <text evidence="2">The sequence shown here is derived from an EMBL/GenBank/DDBJ whole genome shotgun (WGS) entry which is preliminary data.</text>
</comment>
<feature type="region of interest" description="Disordered" evidence="1">
    <location>
        <begin position="1"/>
        <end position="25"/>
    </location>
</feature>
<organism evidence="2 3">
    <name type="scientific">Trifolium medium</name>
    <dbReference type="NCBI Taxonomy" id="97028"/>
    <lineage>
        <taxon>Eukaryota</taxon>
        <taxon>Viridiplantae</taxon>
        <taxon>Streptophyta</taxon>
        <taxon>Embryophyta</taxon>
        <taxon>Tracheophyta</taxon>
        <taxon>Spermatophyta</taxon>
        <taxon>Magnoliopsida</taxon>
        <taxon>eudicotyledons</taxon>
        <taxon>Gunneridae</taxon>
        <taxon>Pentapetalae</taxon>
        <taxon>rosids</taxon>
        <taxon>fabids</taxon>
        <taxon>Fabales</taxon>
        <taxon>Fabaceae</taxon>
        <taxon>Papilionoideae</taxon>
        <taxon>50 kb inversion clade</taxon>
        <taxon>NPAAA clade</taxon>
        <taxon>Hologalegina</taxon>
        <taxon>IRL clade</taxon>
        <taxon>Trifolieae</taxon>
        <taxon>Trifolium</taxon>
    </lineage>
</organism>
<dbReference type="Proteomes" id="UP000265520">
    <property type="component" value="Unassembled WGS sequence"/>
</dbReference>
<feature type="compositionally biased region" description="Low complexity" evidence="1">
    <location>
        <begin position="12"/>
        <end position="25"/>
    </location>
</feature>
<dbReference type="EMBL" id="LXQA011345358">
    <property type="protein sequence ID" value="MCI94034.1"/>
    <property type="molecule type" value="Genomic_DNA"/>
</dbReference>
<proteinExistence type="predicted"/>
<name>A0A392W041_9FABA</name>
<accession>A0A392W041</accession>
<evidence type="ECO:0000313" key="2">
    <source>
        <dbReference type="EMBL" id="MCI94034.1"/>
    </source>
</evidence>
<sequence>DLGELSRKESIGTGTAGTERAAAGQRTERAWCFKGRRFRLAWV</sequence>